<comment type="caution">
    <text evidence="5">The sequence shown here is derived from an EMBL/GenBank/DDBJ whole genome shotgun (WGS) entry which is preliminary data.</text>
</comment>
<reference evidence="5 6" key="1">
    <citation type="journal article" date="2020" name="Microb. Ecol.">
        <title>Ecogenomics of the Marine Benthic Filamentous Cyanobacterium Adonisia.</title>
        <authorList>
            <person name="Walter J.M."/>
            <person name="Coutinho F.H."/>
            <person name="Leomil L."/>
            <person name="Hargreaves P.I."/>
            <person name="Campeao M.E."/>
            <person name="Vieira V.V."/>
            <person name="Silva B.S."/>
            <person name="Fistarol G.O."/>
            <person name="Salomon P.S."/>
            <person name="Sawabe T."/>
            <person name="Mino S."/>
            <person name="Hosokawa M."/>
            <person name="Miyashita H."/>
            <person name="Maruyama F."/>
            <person name="van Verk M.C."/>
            <person name="Dutilh B.E."/>
            <person name="Thompson C.C."/>
            <person name="Thompson F.L."/>
        </authorList>
    </citation>
    <scope>NUCLEOTIDE SEQUENCE [LARGE SCALE GENOMIC DNA]</scope>
    <source>
        <strain evidence="5 6">CCMR0081</strain>
    </source>
</reference>
<organism evidence="5 6">
    <name type="scientific">Adonisia turfae CCMR0081</name>
    <dbReference type="NCBI Taxonomy" id="2292702"/>
    <lineage>
        <taxon>Bacteria</taxon>
        <taxon>Bacillati</taxon>
        <taxon>Cyanobacteriota</taxon>
        <taxon>Adonisia</taxon>
        <taxon>Adonisia turfae</taxon>
    </lineage>
</organism>
<dbReference type="RefSeq" id="WP_163701420.1">
    <property type="nucleotide sequence ID" value="NZ_QXHD01000004.1"/>
</dbReference>
<evidence type="ECO:0000313" key="5">
    <source>
        <dbReference type="EMBL" id="NEZ58680.1"/>
    </source>
</evidence>
<dbReference type="InterPro" id="IPR047930">
    <property type="entry name" value="Transpos_IS6"/>
</dbReference>
<dbReference type="InterPro" id="IPR032874">
    <property type="entry name" value="DDE_dom"/>
</dbReference>
<feature type="domain" description="Integrase catalytic" evidence="4">
    <location>
        <begin position="67"/>
        <end position="226"/>
    </location>
</feature>
<dbReference type="Pfam" id="PF13610">
    <property type="entry name" value="DDE_Tnp_IS240"/>
    <property type="match status" value="1"/>
</dbReference>
<sequence length="236" mass="27764">MSSSESFKWRHFKPEIILLNVRWYLRYSLSYRDLEEMMLERGLKVDHTTICRWVQAYSPEIDKCCRPYLRPTNDSWRVDETYIKIKKVWKYLYRAIDSEGNMLDSMLSARRDAKAAKRFLTKVLNSAHTVEPRVITVDKNAAYPPAIENLKKDKALPETTETRQIKYLNNIVEQDHRFIKRKVNPGLGFGSFNTARRTLRGYETMNMIRKGQINGIDKGDIIEQISFISKIFEVTA</sequence>
<dbReference type="InterPro" id="IPR001584">
    <property type="entry name" value="Integrase_cat-core"/>
</dbReference>
<dbReference type="GO" id="GO:0032196">
    <property type="term" value="P:transposition"/>
    <property type="evidence" value="ECO:0007669"/>
    <property type="project" value="UniProtKB-KW"/>
</dbReference>
<dbReference type="AlphaFoldDB" id="A0A6M0RS46"/>
<evidence type="ECO:0000256" key="2">
    <source>
        <dbReference type="ARBA" id="ARBA00023125"/>
    </source>
</evidence>
<proteinExistence type="predicted"/>
<protein>
    <submittedName>
        <fullName evidence="5">IS6 family transposase</fullName>
    </submittedName>
</protein>
<dbReference type="Proteomes" id="UP000481033">
    <property type="component" value="Unassembled WGS sequence"/>
</dbReference>
<keyword evidence="1" id="KW-0815">Transposition</keyword>
<name>A0A6M0RS46_9CYAN</name>
<evidence type="ECO:0000313" key="6">
    <source>
        <dbReference type="Proteomes" id="UP000481033"/>
    </source>
</evidence>
<dbReference type="GO" id="GO:0006310">
    <property type="term" value="P:DNA recombination"/>
    <property type="evidence" value="ECO:0007669"/>
    <property type="project" value="UniProtKB-KW"/>
</dbReference>
<accession>A0A6M0RS46</accession>
<dbReference type="EMBL" id="QXHD01000004">
    <property type="protein sequence ID" value="NEZ58680.1"/>
    <property type="molecule type" value="Genomic_DNA"/>
</dbReference>
<dbReference type="GO" id="GO:0003677">
    <property type="term" value="F:DNA binding"/>
    <property type="evidence" value="ECO:0007669"/>
    <property type="project" value="UniProtKB-KW"/>
</dbReference>
<keyword evidence="6" id="KW-1185">Reference proteome</keyword>
<gene>
    <name evidence="5" type="ORF">DXZ20_24175</name>
</gene>
<dbReference type="PROSITE" id="PS50994">
    <property type="entry name" value="INTEGRASE"/>
    <property type="match status" value="1"/>
</dbReference>
<keyword evidence="3" id="KW-0233">DNA recombination</keyword>
<dbReference type="InterPro" id="IPR052183">
    <property type="entry name" value="IS_Transposase"/>
</dbReference>
<evidence type="ECO:0000256" key="1">
    <source>
        <dbReference type="ARBA" id="ARBA00022578"/>
    </source>
</evidence>
<dbReference type="NCBIfam" id="NF033587">
    <property type="entry name" value="transpos_IS6"/>
    <property type="match status" value="1"/>
</dbReference>
<dbReference type="PANTHER" id="PTHR35528">
    <property type="entry name" value="BLL1675 PROTEIN"/>
    <property type="match status" value="1"/>
</dbReference>
<dbReference type="GO" id="GO:0015074">
    <property type="term" value="P:DNA integration"/>
    <property type="evidence" value="ECO:0007669"/>
    <property type="project" value="InterPro"/>
</dbReference>
<evidence type="ECO:0000256" key="3">
    <source>
        <dbReference type="ARBA" id="ARBA00023172"/>
    </source>
</evidence>
<evidence type="ECO:0000259" key="4">
    <source>
        <dbReference type="PROSITE" id="PS50994"/>
    </source>
</evidence>
<dbReference type="PANTHER" id="PTHR35528:SF3">
    <property type="entry name" value="BLL1675 PROTEIN"/>
    <property type="match status" value="1"/>
</dbReference>
<keyword evidence="2" id="KW-0238">DNA-binding</keyword>